<evidence type="ECO:0000256" key="4">
    <source>
        <dbReference type="ARBA" id="ARBA00022989"/>
    </source>
</evidence>
<dbReference type="Proteomes" id="UP001497512">
    <property type="component" value="Chromosome 8"/>
</dbReference>
<feature type="transmembrane region" description="Helical" evidence="6">
    <location>
        <begin position="114"/>
        <end position="132"/>
    </location>
</feature>
<dbReference type="SMART" id="SM01398">
    <property type="entry name" value="Cornichon"/>
    <property type="match status" value="1"/>
</dbReference>
<name>A0ABP0V0G1_9BRYO</name>
<evidence type="ECO:0000256" key="2">
    <source>
        <dbReference type="ARBA" id="ARBA00010095"/>
    </source>
</evidence>
<keyword evidence="4 6" id="KW-1133">Transmembrane helix</keyword>
<evidence type="ECO:0000256" key="3">
    <source>
        <dbReference type="ARBA" id="ARBA00022692"/>
    </source>
</evidence>
<comment type="subcellular location">
    <subcellularLocation>
        <location evidence="1">Membrane</location>
        <topology evidence="1">Multi-pass membrane protein</topology>
    </subcellularLocation>
</comment>
<evidence type="ECO:0000256" key="5">
    <source>
        <dbReference type="ARBA" id="ARBA00023136"/>
    </source>
</evidence>
<protein>
    <recommendedName>
        <fullName evidence="9">Cornichon family protein</fullName>
    </recommendedName>
</protein>
<keyword evidence="5 6" id="KW-0472">Membrane</keyword>
<evidence type="ECO:0000313" key="7">
    <source>
        <dbReference type="EMBL" id="CAK9234542.1"/>
    </source>
</evidence>
<reference evidence="7" key="1">
    <citation type="submission" date="2024-02" db="EMBL/GenBank/DDBJ databases">
        <authorList>
            <consortium name="ELIXIR-Norway"/>
            <consortium name="Elixir Norway"/>
        </authorList>
    </citation>
    <scope>NUCLEOTIDE SEQUENCE</scope>
</reference>
<keyword evidence="8" id="KW-1185">Reference proteome</keyword>
<gene>
    <name evidence="7" type="ORF">CSSPTR1EN2_LOCUS22269</name>
</gene>
<feature type="transmembrane region" description="Helical" evidence="6">
    <location>
        <begin position="6"/>
        <end position="24"/>
    </location>
</feature>
<dbReference type="EMBL" id="OZ019900">
    <property type="protein sequence ID" value="CAK9234542.1"/>
    <property type="molecule type" value="Genomic_DNA"/>
</dbReference>
<dbReference type="Pfam" id="PF03311">
    <property type="entry name" value="Cornichon"/>
    <property type="match status" value="1"/>
</dbReference>
<dbReference type="PANTHER" id="PTHR12290">
    <property type="entry name" value="CORNICHON-RELATED"/>
    <property type="match status" value="1"/>
</dbReference>
<accession>A0ABP0V0G1</accession>
<dbReference type="InterPro" id="IPR003377">
    <property type="entry name" value="Cornichon"/>
</dbReference>
<proteinExistence type="inferred from homology"/>
<evidence type="ECO:0000313" key="8">
    <source>
        <dbReference type="Proteomes" id="UP001497512"/>
    </source>
</evidence>
<comment type="similarity">
    <text evidence="2">Belongs to the cornichon family.</text>
</comment>
<keyword evidence="3 6" id="KW-0812">Transmembrane</keyword>
<sequence>MAGDVVLWLICFLAVALLLGILVYQLMCLSDLEFDYINPFDTAKRINKVIELEFVIHAGMTVLLLLCRVWLIFLINVPLVYLHARLYLRKQHLVDVTEIFNHLEYEKTYRLLKLGFYLVLFLVVIYRMLMVVI</sequence>
<evidence type="ECO:0008006" key="9">
    <source>
        <dbReference type="Google" id="ProtNLM"/>
    </source>
</evidence>
<organism evidence="7 8">
    <name type="scientific">Sphagnum troendelagicum</name>
    <dbReference type="NCBI Taxonomy" id="128251"/>
    <lineage>
        <taxon>Eukaryota</taxon>
        <taxon>Viridiplantae</taxon>
        <taxon>Streptophyta</taxon>
        <taxon>Embryophyta</taxon>
        <taxon>Bryophyta</taxon>
        <taxon>Sphagnophytina</taxon>
        <taxon>Sphagnopsida</taxon>
        <taxon>Sphagnales</taxon>
        <taxon>Sphagnaceae</taxon>
        <taxon>Sphagnum</taxon>
    </lineage>
</organism>
<evidence type="ECO:0000256" key="6">
    <source>
        <dbReference type="SAM" id="Phobius"/>
    </source>
</evidence>
<feature type="transmembrane region" description="Helical" evidence="6">
    <location>
        <begin position="54"/>
        <end position="81"/>
    </location>
</feature>
<evidence type="ECO:0000256" key="1">
    <source>
        <dbReference type="ARBA" id="ARBA00004141"/>
    </source>
</evidence>